<dbReference type="AlphaFoldDB" id="A0A0K1W282"/>
<evidence type="ECO:0000313" key="2">
    <source>
        <dbReference type="Proteomes" id="UP000067476"/>
    </source>
</evidence>
<proteinExistence type="predicted"/>
<evidence type="ECO:0000313" key="1">
    <source>
        <dbReference type="EMBL" id="AKX34212.1"/>
    </source>
</evidence>
<gene>
    <name evidence="1" type="ORF">SLITO_v1c05760</name>
</gene>
<dbReference type="Proteomes" id="UP000067476">
    <property type="component" value="Chromosome"/>
</dbReference>
<organism evidence="1 2">
    <name type="scientific">Spiroplasma litorale</name>
    <dbReference type="NCBI Taxonomy" id="216942"/>
    <lineage>
        <taxon>Bacteria</taxon>
        <taxon>Bacillati</taxon>
        <taxon>Mycoplasmatota</taxon>
        <taxon>Mollicutes</taxon>
        <taxon>Entomoplasmatales</taxon>
        <taxon>Spiroplasmataceae</taxon>
        <taxon>Spiroplasma</taxon>
    </lineage>
</organism>
<protein>
    <submittedName>
        <fullName evidence="1">Uncharacterized protein</fullName>
    </submittedName>
</protein>
<dbReference type="KEGG" id="sll:SLITO_v1c05760"/>
<sequence>MLKQSLIMSSNKLINKLYSKLIDYKIAGLSLKNCDT</sequence>
<dbReference type="STRING" id="216942.SLITO_v1c05760"/>
<keyword evidence="2" id="KW-1185">Reference proteome</keyword>
<accession>A0A0K1W282</accession>
<dbReference type="EMBL" id="CP012357">
    <property type="protein sequence ID" value="AKX34212.1"/>
    <property type="molecule type" value="Genomic_DNA"/>
</dbReference>
<name>A0A0K1W282_9MOLU</name>
<dbReference type="PATRIC" id="fig|216942.3.peg.582"/>
<reference evidence="1 2" key="1">
    <citation type="journal article" date="2015" name="Genome Announc.">
        <title>Complete Genome Sequence of Spiroplasma litorale TN-1T (DSM 21781), a Bacterium Isolated from a Green-Eyed Horsefly (Tabanus nigrovittatus).</title>
        <authorList>
            <person name="Lo W.S."/>
            <person name="Lai Y.C."/>
            <person name="Lien Y.W."/>
            <person name="Wang T.H."/>
            <person name="Kuo C.H."/>
        </authorList>
    </citation>
    <scope>NUCLEOTIDE SEQUENCE [LARGE SCALE GENOMIC DNA]</scope>
    <source>
        <strain evidence="1 2">TN-1</strain>
    </source>
</reference>